<dbReference type="STRING" id="1321606.SAMD00020551_4178"/>
<reference evidence="1 2" key="1">
    <citation type="submission" date="2013-06" db="EMBL/GenBank/DDBJ databases">
        <title>Whole genome shotgun sequence of Bacillus selenatarsenatis SF-1.</title>
        <authorList>
            <person name="Kuroda M."/>
            <person name="Sei K."/>
            <person name="Yamashita M."/>
            <person name="Ike M."/>
        </authorList>
    </citation>
    <scope>NUCLEOTIDE SEQUENCE [LARGE SCALE GENOMIC DNA]</scope>
    <source>
        <strain evidence="1 2">SF-1</strain>
    </source>
</reference>
<protein>
    <recommendedName>
        <fullName evidence="3">Sporulation protein YtxC</fullName>
    </recommendedName>
</protein>
<gene>
    <name evidence="1" type="ORF">SAMD00020551_4178</name>
</gene>
<organism evidence="1 2">
    <name type="scientific">Mesobacillus selenatarsenatis (strain DSM 18680 / JCM 14380 / FERM P-15431 / SF-1)</name>
    <dbReference type="NCBI Taxonomy" id="1321606"/>
    <lineage>
        <taxon>Bacteria</taxon>
        <taxon>Bacillati</taxon>
        <taxon>Bacillota</taxon>
        <taxon>Bacilli</taxon>
        <taxon>Bacillales</taxon>
        <taxon>Bacillaceae</taxon>
        <taxon>Mesobacillus</taxon>
    </lineage>
</organism>
<dbReference type="OrthoDB" id="2986513at2"/>
<dbReference type="AlphaFoldDB" id="A0A0A8XAF0"/>
<comment type="caution">
    <text evidence="1">The sequence shown here is derived from an EMBL/GenBank/DDBJ whole genome shotgun (WGS) entry which is preliminary data.</text>
</comment>
<proteinExistence type="predicted"/>
<dbReference type="RefSeq" id="WP_041967622.1">
    <property type="nucleotide sequence ID" value="NZ_BASE01000103.1"/>
</dbReference>
<dbReference type="InterPro" id="IPR014199">
    <property type="entry name" value="Spore_YtxC"/>
</dbReference>
<sequence>MIEIIFQKKQDAWNLYQHLVARLATTWQETNSILLNEDRNRVLIPEEFYKNEKLHVLKKSVYDFILKVKRDDWLRAILAESYFYNDSEEQDQILDIIYSVIEGNRKELAPFMEGVGEQGMIQSSINEIFNERVSFSFDSFVMFRLKAYTEQLSQWVEIAIDEYKMEQEYQVFLHTLRDFLEDRKAQMSHLYLVIDENMVFYNQQFTEMKRSDLFKTIDRKLLVNHPVYVDSGTIAPLLSIAPEIIYLYTDDPHQPLVRTIINLFEERVKVSPVSAFHDEKVNFFNEDRENIQ</sequence>
<dbReference type="EMBL" id="BASE01000103">
    <property type="protein sequence ID" value="GAM16007.1"/>
    <property type="molecule type" value="Genomic_DNA"/>
</dbReference>
<accession>A0A0A8XAF0</accession>
<keyword evidence="2" id="KW-1185">Reference proteome</keyword>
<evidence type="ECO:0000313" key="1">
    <source>
        <dbReference type="EMBL" id="GAM16007.1"/>
    </source>
</evidence>
<dbReference type="Pfam" id="PF08812">
    <property type="entry name" value="YtxC"/>
    <property type="match status" value="1"/>
</dbReference>
<evidence type="ECO:0000313" key="2">
    <source>
        <dbReference type="Proteomes" id="UP000031014"/>
    </source>
</evidence>
<name>A0A0A8XAF0_MESS1</name>
<evidence type="ECO:0008006" key="3">
    <source>
        <dbReference type="Google" id="ProtNLM"/>
    </source>
</evidence>
<dbReference type="Proteomes" id="UP000031014">
    <property type="component" value="Unassembled WGS sequence"/>
</dbReference>
<dbReference type="NCBIfam" id="TIGR02834">
    <property type="entry name" value="spo_ytxC"/>
    <property type="match status" value="1"/>
</dbReference>